<dbReference type="Proteomes" id="UP000001929">
    <property type="component" value="Chromosome"/>
</dbReference>
<organism evidence="7 8">
    <name type="scientific">Rhodospirillum rubrum (strain ATCC 11170 / ATH 1.1.1 / DSM 467 / LMG 4362 / NCIMB 8255 / S1)</name>
    <dbReference type="NCBI Taxonomy" id="269796"/>
    <lineage>
        <taxon>Bacteria</taxon>
        <taxon>Pseudomonadati</taxon>
        <taxon>Pseudomonadota</taxon>
        <taxon>Alphaproteobacteria</taxon>
        <taxon>Rhodospirillales</taxon>
        <taxon>Rhodospirillaceae</taxon>
        <taxon>Rhodospirillum</taxon>
    </lineage>
</organism>
<dbReference type="KEGG" id="rru:Rru_A2426"/>
<dbReference type="PATRIC" id="fig|269796.9.peg.2529"/>
<dbReference type="PANTHER" id="PTHR33931">
    <property type="entry name" value="HOLIN-LIKE PROTEIN CIDA-RELATED"/>
    <property type="match status" value="1"/>
</dbReference>
<dbReference type="InterPro" id="IPR005538">
    <property type="entry name" value="LrgA/CidA"/>
</dbReference>
<dbReference type="PROSITE" id="PS51257">
    <property type="entry name" value="PROKAR_LIPOPROTEIN"/>
    <property type="match status" value="1"/>
</dbReference>
<accession>Q2RRL9</accession>
<name>Q2RRL9_RHORT</name>
<keyword evidence="4 6" id="KW-1133">Transmembrane helix</keyword>
<dbReference type="AlphaFoldDB" id="Q2RRL9"/>
<keyword evidence="5 6" id="KW-0472">Membrane</keyword>
<evidence type="ECO:0000313" key="8">
    <source>
        <dbReference type="Proteomes" id="UP000001929"/>
    </source>
</evidence>
<evidence type="ECO:0000256" key="4">
    <source>
        <dbReference type="ARBA" id="ARBA00022989"/>
    </source>
</evidence>
<evidence type="ECO:0000256" key="1">
    <source>
        <dbReference type="ARBA" id="ARBA00004651"/>
    </source>
</evidence>
<feature type="transmembrane region" description="Helical" evidence="6">
    <location>
        <begin position="98"/>
        <end position="124"/>
    </location>
</feature>
<dbReference type="STRING" id="269796.Rru_A2426"/>
<evidence type="ECO:0000256" key="2">
    <source>
        <dbReference type="ARBA" id="ARBA00022475"/>
    </source>
</evidence>
<comment type="subcellular location">
    <subcellularLocation>
        <location evidence="1">Cell membrane</location>
        <topology evidence="1">Multi-pass membrane protein</topology>
    </subcellularLocation>
</comment>
<dbReference type="eggNOG" id="COG1380">
    <property type="taxonomic scope" value="Bacteria"/>
</dbReference>
<protein>
    <submittedName>
        <fullName evidence="7">LrgA</fullName>
    </submittedName>
</protein>
<feature type="transmembrane region" description="Helical" evidence="6">
    <location>
        <begin position="73"/>
        <end position="92"/>
    </location>
</feature>
<evidence type="ECO:0000256" key="5">
    <source>
        <dbReference type="ARBA" id="ARBA00023136"/>
    </source>
</evidence>
<dbReference type="PANTHER" id="PTHR33931:SF2">
    <property type="entry name" value="HOLIN-LIKE PROTEIN CIDA"/>
    <property type="match status" value="1"/>
</dbReference>
<dbReference type="HOGENOM" id="CLU_113736_4_2_5"/>
<keyword evidence="3 6" id="KW-0812">Transmembrane</keyword>
<gene>
    <name evidence="7" type="ordered locus">Rru_A2426</name>
</gene>
<evidence type="ECO:0000256" key="3">
    <source>
        <dbReference type="ARBA" id="ARBA00022692"/>
    </source>
</evidence>
<dbReference type="Pfam" id="PF03788">
    <property type="entry name" value="LrgA"/>
    <property type="match status" value="1"/>
</dbReference>
<dbReference type="EMBL" id="CP000230">
    <property type="protein sequence ID" value="ABC23226.1"/>
    <property type="molecule type" value="Genomic_DNA"/>
</dbReference>
<evidence type="ECO:0000256" key="6">
    <source>
        <dbReference type="SAM" id="Phobius"/>
    </source>
</evidence>
<dbReference type="GO" id="GO:0005886">
    <property type="term" value="C:plasma membrane"/>
    <property type="evidence" value="ECO:0007669"/>
    <property type="project" value="UniProtKB-SubCell"/>
</dbReference>
<evidence type="ECO:0000313" key="7">
    <source>
        <dbReference type="EMBL" id="ABC23226.1"/>
    </source>
</evidence>
<keyword evidence="2" id="KW-1003">Cell membrane</keyword>
<reference evidence="7 8" key="1">
    <citation type="journal article" date="2011" name="Stand. Genomic Sci.">
        <title>Complete genome sequence of Rhodospirillum rubrum type strain (S1).</title>
        <authorList>
            <person name="Munk A.C."/>
            <person name="Copeland A."/>
            <person name="Lucas S."/>
            <person name="Lapidus A."/>
            <person name="Del Rio T.G."/>
            <person name="Barry K."/>
            <person name="Detter J.C."/>
            <person name="Hammon N."/>
            <person name="Israni S."/>
            <person name="Pitluck S."/>
            <person name="Brettin T."/>
            <person name="Bruce D."/>
            <person name="Han C."/>
            <person name="Tapia R."/>
            <person name="Gilna P."/>
            <person name="Schmutz J."/>
            <person name="Larimer F."/>
            <person name="Land M."/>
            <person name="Kyrpides N.C."/>
            <person name="Mavromatis K."/>
            <person name="Richardson P."/>
            <person name="Rohde M."/>
            <person name="Goker M."/>
            <person name="Klenk H.P."/>
            <person name="Zhang Y."/>
            <person name="Roberts G.P."/>
            <person name="Reslewic S."/>
            <person name="Schwartz D.C."/>
        </authorList>
    </citation>
    <scope>NUCLEOTIDE SEQUENCE [LARGE SCALE GENOMIC DNA]</scope>
    <source>
        <strain evidence="8">ATCC 11170 / ATH 1.1.1 / DSM 467 / LMG 4362 / NCIMB 8255 / S1</strain>
    </source>
</reference>
<feature type="transmembrane region" description="Helical" evidence="6">
    <location>
        <begin position="42"/>
        <end position="61"/>
    </location>
</feature>
<keyword evidence="8" id="KW-1185">Reference proteome</keyword>
<sequence length="138" mass="14731">MFVRRFEEVLALPTAMTALLGCQLLGELIVRALHLPIPGPVLGLLLLLAWLLLGTTVTLPVSSSLPEVARGLLNHMSLLFIPAGVGIILHGQTLADQWLPISVSLFGSTALALIATALTFRAVCKIMERSKAKKEGGR</sequence>
<dbReference type="EnsemblBacteria" id="ABC23226">
    <property type="protein sequence ID" value="ABC23226"/>
    <property type="gene ID" value="Rru_A2426"/>
</dbReference>
<proteinExistence type="predicted"/>